<name>H0GAS9_RHIML</name>
<protein>
    <submittedName>
        <fullName evidence="1">Uncharacterized protein</fullName>
    </submittedName>
</protein>
<evidence type="ECO:0000313" key="2">
    <source>
        <dbReference type="Proteomes" id="UP000004038"/>
    </source>
</evidence>
<dbReference type="EMBL" id="AGVV01000130">
    <property type="protein sequence ID" value="EHK73594.1"/>
    <property type="molecule type" value="Genomic_DNA"/>
</dbReference>
<proteinExistence type="predicted"/>
<gene>
    <name evidence="1" type="ORF">SM0020_33202</name>
</gene>
<dbReference type="Proteomes" id="UP000004038">
    <property type="component" value="Unassembled WGS sequence"/>
</dbReference>
<sequence>MAGGGDELEIERNGLSDAFDFLKEVQGSAEDGRKRAEAASSALAIGLVSRRGMRRKRMSSRIS</sequence>
<reference evidence="1 2" key="1">
    <citation type="journal article" date="2012" name="J. Bacteriol.">
        <title>Draft Genome Sequence of Sinorhizobium meliloti CCNWSX0020, a Nitrogen-Fixing Symbiont with Copper Tolerance Capability Isolated from Lead-Zinc Mine Tailings.</title>
        <authorList>
            <person name="Li Z."/>
            <person name="Ma Z."/>
            <person name="Hao X."/>
            <person name="Wei G."/>
        </authorList>
    </citation>
    <scope>NUCLEOTIDE SEQUENCE [LARGE SCALE GENOMIC DNA]</scope>
    <source>
        <strain evidence="1 2">CCNWSX0020</strain>
    </source>
</reference>
<dbReference type="AlphaFoldDB" id="H0GAS9"/>
<organism evidence="1 2">
    <name type="scientific">Sinorhizobium meliloti CCNWSX0020</name>
    <dbReference type="NCBI Taxonomy" id="1107881"/>
    <lineage>
        <taxon>Bacteria</taxon>
        <taxon>Pseudomonadati</taxon>
        <taxon>Pseudomonadota</taxon>
        <taxon>Alphaproteobacteria</taxon>
        <taxon>Hyphomicrobiales</taxon>
        <taxon>Rhizobiaceae</taxon>
        <taxon>Sinorhizobium/Ensifer group</taxon>
        <taxon>Sinorhizobium</taxon>
    </lineage>
</organism>
<evidence type="ECO:0000313" key="1">
    <source>
        <dbReference type="EMBL" id="EHK73594.1"/>
    </source>
</evidence>
<accession>H0GAS9</accession>